<evidence type="ECO:0000256" key="2">
    <source>
        <dbReference type="ARBA" id="ARBA00022737"/>
    </source>
</evidence>
<dbReference type="PANTHER" id="PTHR10627:SF69">
    <property type="entry name" value="PROTEIN BICAUDAL C"/>
    <property type="match status" value="1"/>
</dbReference>
<feature type="domain" description="SAM" evidence="5">
    <location>
        <begin position="649"/>
        <end position="712"/>
    </location>
</feature>
<dbReference type="Proteomes" id="UP000291343">
    <property type="component" value="Unassembled WGS sequence"/>
</dbReference>
<dbReference type="SUPFAM" id="SSF47769">
    <property type="entry name" value="SAM/Pointed domain"/>
    <property type="match status" value="1"/>
</dbReference>
<dbReference type="Pfam" id="PF24234">
    <property type="entry name" value="KH_BICC1_1st"/>
    <property type="match status" value="1"/>
</dbReference>
<proteinExistence type="inferred from homology"/>
<dbReference type="CDD" id="cd22421">
    <property type="entry name" value="KH-I_BICC1_rpt2"/>
    <property type="match status" value="1"/>
</dbReference>
<dbReference type="GO" id="GO:0003723">
    <property type="term" value="F:RNA binding"/>
    <property type="evidence" value="ECO:0007669"/>
    <property type="project" value="UniProtKB-UniRule"/>
</dbReference>
<dbReference type="Pfam" id="PF00013">
    <property type="entry name" value="KH_1"/>
    <property type="match status" value="1"/>
</dbReference>
<feature type="compositionally biased region" description="Polar residues" evidence="4">
    <location>
        <begin position="8"/>
        <end position="21"/>
    </location>
</feature>
<dbReference type="Pfam" id="PF22985">
    <property type="entry name" value="KH_BICC1"/>
    <property type="match status" value="2"/>
</dbReference>
<protein>
    <recommendedName>
        <fullName evidence="5">SAM domain-containing protein</fullName>
    </recommendedName>
</protein>
<dbReference type="AlphaFoldDB" id="A0A482X7G8"/>
<feature type="compositionally biased region" description="Polar residues" evidence="4">
    <location>
        <begin position="512"/>
        <end position="547"/>
    </location>
</feature>
<dbReference type="GO" id="GO:0010468">
    <property type="term" value="P:regulation of gene expression"/>
    <property type="evidence" value="ECO:0007669"/>
    <property type="project" value="UniProtKB-ARBA"/>
</dbReference>
<dbReference type="InParanoid" id="A0A482X7G8"/>
<dbReference type="SMART" id="SM00322">
    <property type="entry name" value="KH"/>
    <property type="match status" value="2"/>
</dbReference>
<organism evidence="6 7">
    <name type="scientific">Laodelphax striatellus</name>
    <name type="common">Small brown planthopper</name>
    <name type="synonym">Delphax striatella</name>
    <dbReference type="NCBI Taxonomy" id="195883"/>
    <lineage>
        <taxon>Eukaryota</taxon>
        <taxon>Metazoa</taxon>
        <taxon>Ecdysozoa</taxon>
        <taxon>Arthropoda</taxon>
        <taxon>Hexapoda</taxon>
        <taxon>Insecta</taxon>
        <taxon>Pterygota</taxon>
        <taxon>Neoptera</taxon>
        <taxon>Paraneoptera</taxon>
        <taxon>Hemiptera</taxon>
        <taxon>Auchenorrhyncha</taxon>
        <taxon>Fulgoroidea</taxon>
        <taxon>Delphacidae</taxon>
        <taxon>Criomorphinae</taxon>
        <taxon>Laodelphax</taxon>
    </lineage>
</organism>
<dbReference type="FunCoup" id="A0A482X7G8">
    <property type="interactions" value="115"/>
</dbReference>
<name>A0A482X7G8_LAOST</name>
<dbReference type="SUPFAM" id="SSF54791">
    <property type="entry name" value="Eukaryotic type KH-domain (KH-domain type I)"/>
    <property type="match status" value="2"/>
</dbReference>
<evidence type="ECO:0000256" key="1">
    <source>
        <dbReference type="ARBA" id="ARBA00007662"/>
    </source>
</evidence>
<dbReference type="SMR" id="A0A482X7G8"/>
<evidence type="ECO:0000256" key="3">
    <source>
        <dbReference type="PROSITE-ProRule" id="PRU00117"/>
    </source>
</evidence>
<dbReference type="InterPro" id="IPR047549">
    <property type="entry name" value="BICC1_KH-I_rpt1"/>
</dbReference>
<evidence type="ECO:0000313" key="7">
    <source>
        <dbReference type="Proteomes" id="UP000291343"/>
    </source>
</evidence>
<dbReference type="Gene3D" id="3.30.310.270">
    <property type="match status" value="2"/>
</dbReference>
<evidence type="ECO:0000259" key="5">
    <source>
        <dbReference type="PROSITE" id="PS50105"/>
    </source>
</evidence>
<dbReference type="PROSITE" id="PS50105">
    <property type="entry name" value="SAM_DOMAIN"/>
    <property type="match status" value="1"/>
</dbReference>
<evidence type="ECO:0000256" key="4">
    <source>
        <dbReference type="SAM" id="MobiDB-lite"/>
    </source>
</evidence>
<keyword evidence="2" id="KW-0677">Repeat</keyword>
<comment type="similarity">
    <text evidence="1">Belongs to the BicC family.</text>
</comment>
<evidence type="ECO:0000313" key="6">
    <source>
        <dbReference type="EMBL" id="RZF41663.1"/>
    </source>
</evidence>
<dbReference type="InterPro" id="IPR036612">
    <property type="entry name" value="KH_dom_type_1_sf"/>
</dbReference>
<dbReference type="PROSITE" id="PS50084">
    <property type="entry name" value="KH_TYPE_1"/>
    <property type="match status" value="1"/>
</dbReference>
<dbReference type="InterPro" id="IPR004087">
    <property type="entry name" value="KH_dom"/>
</dbReference>
<dbReference type="InterPro" id="IPR047554">
    <property type="entry name" value="BICC1_KH-I_rpt2"/>
</dbReference>
<dbReference type="InterPro" id="IPR054727">
    <property type="entry name" value="BICC1_KH"/>
</dbReference>
<dbReference type="SMART" id="SM00454">
    <property type="entry name" value="SAM"/>
    <property type="match status" value="1"/>
</dbReference>
<dbReference type="Pfam" id="PF00536">
    <property type="entry name" value="SAM_1"/>
    <property type="match status" value="1"/>
</dbReference>
<sequence length="738" mass="82016">MAKAKGSDTMSEVSESGTSACTFNSRREELQELARTLGLSSVDLLQQDRFRVNRRKMENLLLGSSDIDISANDFFQKIMTETNTHVLWPSRLKIGSKSHKDPYIRVLGRLEDIKIAKNKIMAVLDTRGSRVMMKLEVSYTDHSHIIGKGGLVIKEVMEETGCHIHFPDSNRNNPNEKSNQVSIAGEISKVEKARSRIRELSSLAFTFQLPVMGTVHSASELASSYITGLQERYNVHVKFQTQSKLYSTLVVVKGCEQEVKQVEEATLQLVHRLCGPMAVGVQIQMFMEISPHHHQIVRGSGDSNLLKIMGLTKTKILFPDVDNPCVPTLKKSNVSITGAIHDVYLARQMLMGSLPLLLMFELEDKFPSTDQINTIMYNLQLSIIVKQKPRLNSISIIIKGIERQADNIYEAYRQLKGLKEQRVVASIPSTYNIPNFPTPTPMKPVKVNEPPMGCQNIPGLPGNLSDPELTQLFCQLSQLFSQHQQQRNPNENALGQAVSSLSLPDIFKESHSSQNSRCSSPMLSPNSKSAHGSGQIPNTSSDVNMNVSNDWRAPGFGRKSHIEYQEMKQQALIALQTKPHADDPRVPTSTWAGFGLSRSGPANVMNELQTSSDVDGAWGGTSQGYENQYGNSNILESVSSQHMEVITSSESYTIPSLLASLNLEMYIPLFHMHHIDLPTFRTLTEQDLKEIGVSLVGARRRILASIAELNRSQSNLAPGLWDYMDRSNSSNASSNGPE</sequence>
<dbReference type="OrthoDB" id="271862at2759"/>
<feature type="region of interest" description="Disordered" evidence="4">
    <location>
        <begin position="1"/>
        <end position="21"/>
    </location>
</feature>
<keyword evidence="7" id="KW-1185">Reference proteome</keyword>
<gene>
    <name evidence="6" type="ORF">LSTR_LSTR012920</name>
</gene>
<comment type="caution">
    <text evidence="6">The sequence shown here is derived from an EMBL/GenBank/DDBJ whole genome shotgun (WGS) entry which is preliminary data.</text>
</comment>
<dbReference type="Gene3D" id="1.10.150.50">
    <property type="entry name" value="Transcription Factor, Ets-1"/>
    <property type="match status" value="1"/>
</dbReference>
<dbReference type="STRING" id="195883.A0A482X7G8"/>
<keyword evidence="3" id="KW-0694">RNA-binding</keyword>
<dbReference type="GO" id="GO:0005737">
    <property type="term" value="C:cytoplasm"/>
    <property type="evidence" value="ECO:0007669"/>
    <property type="project" value="TreeGrafter"/>
</dbReference>
<dbReference type="InterPro" id="IPR013761">
    <property type="entry name" value="SAM/pointed_sf"/>
</dbReference>
<dbReference type="InterPro" id="IPR004088">
    <property type="entry name" value="KH_dom_type_1"/>
</dbReference>
<reference evidence="6 7" key="1">
    <citation type="journal article" date="2017" name="Gigascience">
        <title>Genome sequence of the small brown planthopper, Laodelphax striatellus.</title>
        <authorList>
            <person name="Zhu J."/>
            <person name="Jiang F."/>
            <person name="Wang X."/>
            <person name="Yang P."/>
            <person name="Bao Y."/>
            <person name="Zhao W."/>
            <person name="Wang W."/>
            <person name="Lu H."/>
            <person name="Wang Q."/>
            <person name="Cui N."/>
            <person name="Li J."/>
            <person name="Chen X."/>
            <person name="Luo L."/>
            <person name="Yu J."/>
            <person name="Kang L."/>
            <person name="Cui F."/>
        </authorList>
    </citation>
    <scope>NUCLEOTIDE SEQUENCE [LARGE SCALE GENOMIC DNA]</scope>
    <source>
        <strain evidence="6">Lst14</strain>
    </source>
</reference>
<feature type="region of interest" description="Disordered" evidence="4">
    <location>
        <begin position="509"/>
        <end position="547"/>
    </location>
</feature>
<accession>A0A482X7G8</accession>
<dbReference type="EMBL" id="QKKF02016609">
    <property type="protein sequence ID" value="RZF41663.1"/>
    <property type="molecule type" value="Genomic_DNA"/>
</dbReference>
<dbReference type="InterPro" id="IPR001660">
    <property type="entry name" value="SAM"/>
</dbReference>
<dbReference type="PANTHER" id="PTHR10627">
    <property type="entry name" value="SCP160"/>
    <property type="match status" value="1"/>
</dbReference>